<dbReference type="AlphaFoldDB" id="W7XGP2"/>
<dbReference type="InParanoid" id="W7XGP2"/>
<dbReference type="Gene3D" id="3.80.10.10">
    <property type="entry name" value="Ribonuclease Inhibitor"/>
    <property type="match status" value="1"/>
</dbReference>
<evidence type="ECO:0000313" key="2">
    <source>
        <dbReference type="Proteomes" id="UP000009168"/>
    </source>
</evidence>
<sequence length="116" mass="13002">MILYFSFIFSFQLTNQFQYFHQYLKSYNQIGAIGASGLGSGLGKCTNLSNLTLHLHFNKIGNEGALGLGSGLGNCTNIQNLTLDLYGNEINKQQQQQLKVKCLQSKRLVVLKLKNW</sequence>
<organism evidence="1 2">
    <name type="scientific">Tetrahymena thermophila (strain SB210)</name>
    <dbReference type="NCBI Taxonomy" id="312017"/>
    <lineage>
        <taxon>Eukaryota</taxon>
        <taxon>Sar</taxon>
        <taxon>Alveolata</taxon>
        <taxon>Ciliophora</taxon>
        <taxon>Intramacronucleata</taxon>
        <taxon>Oligohymenophorea</taxon>
        <taxon>Hymenostomatida</taxon>
        <taxon>Tetrahymenina</taxon>
        <taxon>Tetrahymenidae</taxon>
        <taxon>Tetrahymena</taxon>
    </lineage>
</organism>
<dbReference type="RefSeq" id="XP_012654113.1">
    <property type="nucleotide sequence ID" value="XM_012798659.1"/>
</dbReference>
<dbReference type="EMBL" id="GG662628">
    <property type="protein sequence ID" value="EWS73341.1"/>
    <property type="molecule type" value="Genomic_DNA"/>
</dbReference>
<accession>W7XGP2</accession>
<dbReference type="GeneID" id="24440717"/>
<evidence type="ECO:0000313" key="1">
    <source>
        <dbReference type="EMBL" id="EWS73341.1"/>
    </source>
</evidence>
<dbReference type="InterPro" id="IPR032675">
    <property type="entry name" value="LRR_dom_sf"/>
</dbReference>
<keyword evidence="2" id="KW-1185">Reference proteome</keyword>
<dbReference type="SUPFAM" id="SSF52047">
    <property type="entry name" value="RNI-like"/>
    <property type="match status" value="1"/>
</dbReference>
<dbReference type="OrthoDB" id="120976at2759"/>
<reference evidence="2" key="1">
    <citation type="journal article" date="2006" name="PLoS Biol.">
        <title>Macronuclear genome sequence of the ciliate Tetrahymena thermophila, a model eukaryote.</title>
        <authorList>
            <person name="Eisen J.A."/>
            <person name="Coyne R.S."/>
            <person name="Wu M."/>
            <person name="Wu D."/>
            <person name="Thiagarajan M."/>
            <person name="Wortman J.R."/>
            <person name="Badger J.H."/>
            <person name="Ren Q."/>
            <person name="Amedeo P."/>
            <person name="Jones K.M."/>
            <person name="Tallon L.J."/>
            <person name="Delcher A.L."/>
            <person name="Salzberg S.L."/>
            <person name="Silva J.C."/>
            <person name="Haas B.J."/>
            <person name="Majoros W.H."/>
            <person name="Farzad M."/>
            <person name="Carlton J.M."/>
            <person name="Smith R.K. Jr."/>
            <person name="Garg J."/>
            <person name="Pearlman R.E."/>
            <person name="Karrer K.M."/>
            <person name="Sun L."/>
            <person name="Manning G."/>
            <person name="Elde N.C."/>
            <person name="Turkewitz A.P."/>
            <person name="Asai D.J."/>
            <person name="Wilkes D.E."/>
            <person name="Wang Y."/>
            <person name="Cai H."/>
            <person name="Collins K."/>
            <person name="Stewart B.A."/>
            <person name="Lee S.R."/>
            <person name="Wilamowska K."/>
            <person name="Weinberg Z."/>
            <person name="Ruzzo W.L."/>
            <person name="Wloga D."/>
            <person name="Gaertig J."/>
            <person name="Frankel J."/>
            <person name="Tsao C.-C."/>
            <person name="Gorovsky M.A."/>
            <person name="Keeling P.J."/>
            <person name="Waller R.F."/>
            <person name="Patron N.J."/>
            <person name="Cherry J.M."/>
            <person name="Stover N.A."/>
            <person name="Krieger C.J."/>
            <person name="del Toro C."/>
            <person name="Ryder H.F."/>
            <person name="Williamson S.C."/>
            <person name="Barbeau R.A."/>
            <person name="Hamilton E.P."/>
            <person name="Orias E."/>
        </authorList>
    </citation>
    <scope>NUCLEOTIDE SEQUENCE [LARGE SCALE GENOMIC DNA]</scope>
    <source>
        <strain evidence="2">SB210</strain>
    </source>
</reference>
<proteinExistence type="predicted"/>
<name>W7XGP2_TETTS</name>
<dbReference type="KEGG" id="tet:TTHERM_000796732"/>
<dbReference type="Proteomes" id="UP000009168">
    <property type="component" value="Unassembled WGS sequence"/>
</dbReference>
<protein>
    <submittedName>
        <fullName evidence="1">Uncharacterized protein</fullName>
    </submittedName>
</protein>
<gene>
    <name evidence="1" type="ORF">TTHERM_000796732</name>
</gene>